<dbReference type="EMBL" id="JARQAG010000006">
    <property type="protein sequence ID" value="MDT2731728.1"/>
    <property type="molecule type" value="Genomic_DNA"/>
</dbReference>
<evidence type="ECO:0000313" key="5">
    <source>
        <dbReference type="Proteomes" id="UP001180515"/>
    </source>
</evidence>
<name>A0A0E2UBG9_9STRE</name>
<dbReference type="InterPro" id="IPR050397">
    <property type="entry name" value="Env_Response_Regulators"/>
</dbReference>
<dbReference type="Pfam" id="PF13545">
    <property type="entry name" value="HTH_Crp_2"/>
    <property type="match status" value="1"/>
</dbReference>
<dbReference type="RefSeq" id="WP_003107338.1">
    <property type="nucleotide sequence ID" value="NZ_BAWT01000006.1"/>
</dbReference>
<comment type="caution">
    <text evidence="4">The sequence shown here is derived from an EMBL/GenBank/DDBJ whole genome shotgun (WGS) entry which is preliminary data.</text>
</comment>
<dbReference type="InterPro" id="IPR000595">
    <property type="entry name" value="cNMP-bd_dom"/>
</dbReference>
<keyword evidence="3" id="KW-0804">Transcription</keyword>
<dbReference type="InterPro" id="IPR036390">
    <property type="entry name" value="WH_DNA-bd_sf"/>
</dbReference>
<sequence>MIKREDYQYLRKLDDFKFFSIEEFDKIVGQMEHRKAPKGHILFFEGDRRDKLFLVTDGYFKIEQTDSSGEFVYTDFIRHGTVFPYGGLFNDSNYHFSVVAMTEVSYYYIPIDLYEKFSLTNQTQMKHLYSKISRLLELHELRVRNLITSSATSRVVQSLGILLIEMAKDDGSIPFQLTSSDIASMSGTTRETVSHVLRQLKKDQLIESKGKYLTFLDKDYFMNYTS</sequence>
<dbReference type="PROSITE" id="PS51063">
    <property type="entry name" value="HTH_CRP_2"/>
    <property type="match status" value="1"/>
</dbReference>
<dbReference type="SMART" id="SM00419">
    <property type="entry name" value="HTH_CRP"/>
    <property type="match status" value="1"/>
</dbReference>
<dbReference type="GO" id="GO:0005829">
    <property type="term" value="C:cytosol"/>
    <property type="evidence" value="ECO:0007669"/>
    <property type="project" value="TreeGrafter"/>
</dbReference>
<dbReference type="OMA" id="EYLCKNH"/>
<dbReference type="PANTHER" id="PTHR24567">
    <property type="entry name" value="CRP FAMILY TRANSCRIPTIONAL REGULATORY PROTEIN"/>
    <property type="match status" value="1"/>
</dbReference>
<dbReference type="SMART" id="SM00100">
    <property type="entry name" value="cNMP"/>
    <property type="match status" value="1"/>
</dbReference>
<dbReference type="PROSITE" id="PS50042">
    <property type="entry name" value="CNMP_BINDING_3"/>
    <property type="match status" value="1"/>
</dbReference>
<dbReference type="eggNOG" id="COG0664">
    <property type="taxonomic scope" value="Bacteria"/>
</dbReference>
<dbReference type="PANTHER" id="PTHR24567:SF74">
    <property type="entry name" value="HTH-TYPE TRANSCRIPTIONAL REGULATOR ARCR"/>
    <property type="match status" value="1"/>
</dbReference>
<proteinExistence type="predicted"/>
<dbReference type="Gene3D" id="1.10.10.10">
    <property type="entry name" value="Winged helix-like DNA-binding domain superfamily/Winged helix DNA-binding domain"/>
    <property type="match status" value="1"/>
</dbReference>
<dbReference type="OrthoDB" id="9810708at2"/>
<dbReference type="InterPro" id="IPR014710">
    <property type="entry name" value="RmlC-like_jellyroll"/>
</dbReference>
<reference evidence="4" key="1">
    <citation type="submission" date="2023-03" db="EMBL/GenBank/DDBJ databases">
        <authorList>
            <person name="Shen W."/>
            <person name="Cai J."/>
        </authorList>
    </citation>
    <scope>NUCLEOTIDE SEQUENCE</scope>
    <source>
        <strain evidence="4">P82-2</strain>
    </source>
</reference>
<evidence type="ECO:0000313" key="4">
    <source>
        <dbReference type="EMBL" id="MDT2731728.1"/>
    </source>
</evidence>
<dbReference type="InterPro" id="IPR018490">
    <property type="entry name" value="cNMP-bd_dom_sf"/>
</dbReference>
<dbReference type="Gene3D" id="2.60.120.10">
    <property type="entry name" value="Jelly Rolls"/>
    <property type="match status" value="1"/>
</dbReference>
<dbReference type="GO" id="GO:0003700">
    <property type="term" value="F:DNA-binding transcription factor activity"/>
    <property type="evidence" value="ECO:0007669"/>
    <property type="project" value="TreeGrafter"/>
</dbReference>
<dbReference type="Pfam" id="PF00027">
    <property type="entry name" value="cNMP_binding"/>
    <property type="match status" value="1"/>
</dbReference>
<keyword evidence="2" id="KW-0238">DNA-binding</keyword>
<evidence type="ECO:0000256" key="1">
    <source>
        <dbReference type="ARBA" id="ARBA00023015"/>
    </source>
</evidence>
<accession>A0A0E2UBG9</accession>
<organism evidence="4 5">
    <name type="scientific">Streptococcus parauberis</name>
    <dbReference type="NCBI Taxonomy" id="1348"/>
    <lineage>
        <taxon>Bacteria</taxon>
        <taxon>Bacillati</taxon>
        <taxon>Bacillota</taxon>
        <taxon>Bacilli</taxon>
        <taxon>Lactobacillales</taxon>
        <taxon>Streptococcaceae</taxon>
        <taxon>Streptococcus</taxon>
    </lineage>
</organism>
<gene>
    <name evidence="4" type="ORF">P7G31_05655</name>
</gene>
<dbReference type="AlphaFoldDB" id="A0A0E2UBG9"/>
<evidence type="ECO:0000256" key="2">
    <source>
        <dbReference type="ARBA" id="ARBA00023125"/>
    </source>
</evidence>
<dbReference type="InterPro" id="IPR012318">
    <property type="entry name" value="HTH_CRP"/>
</dbReference>
<dbReference type="SUPFAM" id="SSF51206">
    <property type="entry name" value="cAMP-binding domain-like"/>
    <property type="match status" value="1"/>
</dbReference>
<dbReference type="PRINTS" id="PR00034">
    <property type="entry name" value="HTHCRP"/>
</dbReference>
<dbReference type="GO" id="GO:0003677">
    <property type="term" value="F:DNA binding"/>
    <property type="evidence" value="ECO:0007669"/>
    <property type="project" value="UniProtKB-KW"/>
</dbReference>
<dbReference type="SUPFAM" id="SSF46785">
    <property type="entry name" value="Winged helix' DNA-binding domain"/>
    <property type="match status" value="1"/>
</dbReference>
<protein>
    <submittedName>
        <fullName evidence="4">Crp/Fnr family transcriptional regulator</fullName>
    </submittedName>
</protein>
<dbReference type="CDD" id="cd00038">
    <property type="entry name" value="CAP_ED"/>
    <property type="match status" value="1"/>
</dbReference>
<evidence type="ECO:0000256" key="3">
    <source>
        <dbReference type="ARBA" id="ARBA00023163"/>
    </source>
</evidence>
<dbReference type="InterPro" id="IPR036388">
    <property type="entry name" value="WH-like_DNA-bd_sf"/>
</dbReference>
<keyword evidence="1" id="KW-0805">Transcription regulation</keyword>
<dbReference type="Proteomes" id="UP001180515">
    <property type="component" value="Unassembled WGS sequence"/>
</dbReference>